<comment type="caution">
    <text evidence="1">The sequence shown here is derived from an EMBL/GenBank/DDBJ whole genome shotgun (WGS) entry which is preliminary data.</text>
</comment>
<reference evidence="1 2" key="1">
    <citation type="journal article" date="2018" name="Sci. Data">
        <title>The draft genome sequence of cork oak.</title>
        <authorList>
            <person name="Ramos A.M."/>
            <person name="Usie A."/>
            <person name="Barbosa P."/>
            <person name="Barros P.M."/>
            <person name="Capote T."/>
            <person name="Chaves I."/>
            <person name="Simoes F."/>
            <person name="Abreu I."/>
            <person name="Carrasquinho I."/>
            <person name="Faro C."/>
            <person name="Guimaraes J.B."/>
            <person name="Mendonca D."/>
            <person name="Nobrega F."/>
            <person name="Rodrigues L."/>
            <person name="Saibo N.J.M."/>
            <person name="Varela M.C."/>
            <person name="Egas C."/>
            <person name="Matos J."/>
            <person name="Miguel C.M."/>
            <person name="Oliveira M.M."/>
            <person name="Ricardo C.P."/>
            <person name="Goncalves S."/>
        </authorList>
    </citation>
    <scope>NUCLEOTIDE SEQUENCE [LARGE SCALE GENOMIC DNA]</scope>
    <source>
        <strain evidence="2">cv. HL8</strain>
    </source>
</reference>
<dbReference type="Proteomes" id="UP000237347">
    <property type="component" value="Unassembled WGS sequence"/>
</dbReference>
<keyword evidence="2" id="KW-1185">Reference proteome</keyword>
<accession>A0AAW0KRT3</accession>
<proteinExistence type="predicted"/>
<sequence length="231" mass="26662">MAWSVRNLSFCSYHMVNRLIDSTHFIGTSWQFVSRDERIKGFVSARYVLSVTTTINPCPSKPSDTAYGVFHLKLLDLSECNFLKQILAGLLLSLSHLEELYMYGVRLNWEPVEGNKEEEEEEENTILAELINVIAGRYRSRILWQNTATLQQDGTVTEFCGKMQQRYSRTNLPNSRMFIGRIFRSRIPEMQNVHRQNISQQNSQNAECSLAEYFVAKNFRRLSADPSADCS</sequence>
<evidence type="ECO:0000313" key="2">
    <source>
        <dbReference type="Proteomes" id="UP000237347"/>
    </source>
</evidence>
<evidence type="ECO:0000313" key="1">
    <source>
        <dbReference type="EMBL" id="KAK7840696.1"/>
    </source>
</evidence>
<name>A0AAW0KRT3_QUESU</name>
<protein>
    <submittedName>
        <fullName evidence="1">Uncharacterized protein</fullName>
    </submittedName>
</protein>
<organism evidence="1 2">
    <name type="scientific">Quercus suber</name>
    <name type="common">Cork oak</name>
    <dbReference type="NCBI Taxonomy" id="58331"/>
    <lineage>
        <taxon>Eukaryota</taxon>
        <taxon>Viridiplantae</taxon>
        <taxon>Streptophyta</taxon>
        <taxon>Embryophyta</taxon>
        <taxon>Tracheophyta</taxon>
        <taxon>Spermatophyta</taxon>
        <taxon>Magnoliopsida</taxon>
        <taxon>eudicotyledons</taxon>
        <taxon>Gunneridae</taxon>
        <taxon>Pentapetalae</taxon>
        <taxon>rosids</taxon>
        <taxon>fabids</taxon>
        <taxon>Fagales</taxon>
        <taxon>Fagaceae</taxon>
        <taxon>Quercus</taxon>
    </lineage>
</organism>
<dbReference type="EMBL" id="PKMF04000255">
    <property type="protein sequence ID" value="KAK7840696.1"/>
    <property type="molecule type" value="Genomic_DNA"/>
</dbReference>
<gene>
    <name evidence="1" type="ORF">CFP56_016295</name>
</gene>
<dbReference type="AlphaFoldDB" id="A0AAW0KRT3"/>